<keyword evidence="6" id="KW-0997">Cell inner membrane</keyword>
<evidence type="ECO:0000313" key="12">
    <source>
        <dbReference type="Proteomes" id="UP000838672"/>
    </source>
</evidence>
<sequence>MIASHIRSRGFTLLEVLVVLVIFVALSLSANRILVGAQQTEIMTEQAGERLKQMQRAMLLIENDIRQMALRPHRLGTGDGARVLYHGNRWLESDDQGLSFVRGGVLNPAWAFSRGEVARVGYRLQDEKLERMRWHYADVDTSNEPSMQVLLEGVEKLQFQFYDKGQWRNDWQDAQALPQALRIKLVLQDYGKIERDFLLTGASLMTDEAPSDV</sequence>
<protein>
    <recommendedName>
        <fullName evidence="3">Type II secretion system protein J</fullName>
    </recommendedName>
</protein>
<evidence type="ECO:0000256" key="9">
    <source>
        <dbReference type="ARBA" id="ARBA00023136"/>
    </source>
</evidence>
<proteinExistence type="inferred from homology"/>
<keyword evidence="7 10" id="KW-0812">Transmembrane</keyword>
<comment type="similarity">
    <text evidence="2">Belongs to the GSP J family.</text>
</comment>
<comment type="subcellular location">
    <subcellularLocation>
        <location evidence="1">Cell inner membrane</location>
        <topology evidence="1">Single-pass membrane protein</topology>
    </subcellularLocation>
</comment>
<dbReference type="InterPro" id="IPR010055">
    <property type="entry name" value="T2SS_protein-GspJ"/>
</dbReference>
<dbReference type="Gene3D" id="2.10.70.20">
    <property type="entry name" value="gspk-gspi-gspj complex like domains"/>
    <property type="match status" value="1"/>
</dbReference>
<dbReference type="Gene3D" id="3.10.610.10">
    <property type="entry name" value="GSPII I/J protein-like"/>
    <property type="match status" value="1"/>
</dbReference>
<feature type="transmembrane region" description="Helical" evidence="10">
    <location>
        <begin position="12"/>
        <end position="30"/>
    </location>
</feature>
<dbReference type="Proteomes" id="UP000838672">
    <property type="component" value="Unassembled WGS sequence"/>
</dbReference>
<evidence type="ECO:0000256" key="4">
    <source>
        <dbReference type="ARBA" id="ARBA00022475"/>
    </source>
</evidence>
<keyword evidence="8 10" id="KW-1133">Transmembrane helix</keyword>
<dbReference type="NCBIfam" id="TIGR02532">
    <property type="entry name" value="IV_pilin_GFxxxE"/>
    <property type="match status" value="1"/>
</dbReference>
<comment type="caution">
    <text evidence="11">The sequence shown here is derived from an EMBL/GenBank/DDBJ whole genome shotgun (WGS) entry which is preliminary data.</text>
</comment>
<keyword evidence="5" id="KW-0488">Methylation</keyword>
<dbReference type="NCBIfam" id="TIGR01711">
    <property type="entry name" value="gspJ"/>
    <property type="match status" value="1"/>
</dbReference>
<dbReference type="InterPro" id="IPR051621">
    <property type="entry name" value="T2SS_protein_J"/>
</dbReference>
<dbReference type="EMBL" id="CAKLDI010000001">
    <property type="protein sequence ID" value="CAH0532342.1"/>
    <property type="molecule type" value="Genomic_DNA"/>
</dbReference>
<evidence type="ECO:0000256" key="3">
    <source>
        <dbReference type="ARBA" id="ARBA00021539"/>
    </source>
</evidence>
<evidence type="ECO:0000256" key="7">
    <source>
        <dbReference type="ARBA" id="ARBA00022692"/>
    </source>
</evidence>
<evidence type="ECO:0000256" key="6">
    <source>
        <dbReference type="ARBA" id="ARBA00022519"/>
    </source>
</evidence>
<evidence type="ECO:0000256" key="1">
    <source>
        <dbReference type="ARBA" id="ARBA00004377"/>
    </source>
</evidence>
<organism evidence="11 12">
    <name type="scientific">Vibrio stylophorae</name>
    <dbReference type="NCBI Taxonomy" id="659351"/>
    <lineage>
        <taxon>Bacteria</taxon>
        <taxon>Pseudomonadati</taxon>
        <taxon>Pseudomonadota</taxon>
        <taxon>Gammaproteobacteria</taxon>
        <taxon>Vibrionales</taxon>
        <taxon>Vibrionaceae</taxon>
        <taxon>Vibrio</taxon>
    </lineage>
</organism>
<evidence type="ECO:0000313" key="11">
    <source>
        <dbReference type="EMBL" id="CAH0532342.1"/>
    </source>
</evidence>
<dbReference type="RefSeq" id="WP_237464179.1">
    <property type="nucleotide sequence ID" value="NZ_CAKLDI010000001.1"/>
</dbReference>
<dbReference type="PANTHER" id="PTHR39583:SF2">
    <property type="entry name" value="TYPE II SECRETION SYSTEM PROTEIN J"/>
    <property type="match status" value="1"/>
</dbReference>
<evidence type="ECO:0000256" key="8">
    <source>
        <dbReference type="ARBA" id="ARBA00022989"/>
    </source>
</evidence>
<dbReference type="Pfam" id="PF07963">
    <property type="entry name" value="N_methyl"/>
    <property type="match status" value="1"/>
</dbReference>
<keyword evidence="4" id="KW-1003">Cell membrane</keyword>
<dbReference type="InterPro" id="IPR045584">
    <property type="entry name" value="Pilin-like"/>
</dbReference>
<dbReference type="Pfam" id="PF11612">
    <property type="entry name" value="T2SSJ"/>
    <property type="match status" value="1"/>
</dbReference>
<dbReference type="PROSITE" id="PS00409">
    <property type="entry name" value="PROKAR_NTER_METHYL"/>
    <property type="match status" value="1"/>
</dbReference>
<gene>
    <name evidence="11" type="primary">xcpW</name>
    <name evidence="11" type="ORF">VST7929_00160</name>
</gene>
<accession>A0ABN8DQS7</accession>
<keyword evidence="9 10" id="KW-0472">Membrane</keyword>
<evidence type="ECO:0000256" key="2">
    <source>
        <dbReference type="ARBA" id="ARBA00011084"/>
    </source>
</evidence>
<name>A0ABN8DQS7_9VIBR</name>
<dbReference type="PANTHER" id="PTHR39583">
    <property type="entry name" value="TYPE II SECRETION SYSTEM PROTEIN J-RELATED"/>
    <property type="match status" value="1"/>
</dbReference>
<evidence type="ECO:0000256" key="5">
    <source>
        <dbReference type="ARBA" id="ARBA00022481"/>
    </source>
</evidence>
<dbReference type="InterPro" id="IPR012902">
    <property type="entry name" value="N_methyl_site"/>
</dbReference>
<evidence type="ECO:0000256" key="10">
    <source>
        <dbReference type="SAM" id="Phobius"/>
    </source>
</evidence>
<reference evidence="11" key="1">
    <citation type="submission" date="2021-11" db="EMBL/GenBank/DDBJ databases">
        <authorList>
            <person name="Rodrigo-Torres L."/>
            <person name="Arahal R. D."/>
            <person name="Lucena T."/>
        </authorList>
    </citation>
    <scope>NUCLEOTIDE SEQUENCE</scope>
    <source>
        <strain evidence="11">CECT 7929</strain>
    </source>
</reference>
<dbReference type="SUPFAM" id="SSF54523">
    <property type="entry name" value="Pili subunits"/>
    <property type="match status" value="1"/>
</dbReference>
<keyword evidence="12" id="KW-1185">Reference proteome</keyword>